<accession>A0AC35TR49</accession>
<proteinExistence type="predicted"/>
<dbReference type="Proteomes" id="UP000095286">
    <property type="component" value="Unplaced"/>
</dbReference>
<evidence type="ECO:0000313" key="1">
    <source>
        <dbReference type="Proteomes" id="UP000095286"/>
    </source>
</evidence>
<sequence length="146" mass="15929">MFFKLVLLLLVATVAKECLGAGIIGRTQSAGARGKFTCNGKPISGVLVKMYDVDTFDIDDLVASTKSDNSGYFSLSGSHKELTTLDITLNIYHKCNSRIGLCSKKFKINLPDRYVSTGTTVKNWYEAGTLELSGNFPGQSHDCIHK</sequence>
<protein>
    <submittedName>
        <fullName evidence="2">Transthyretin-like family protein</fullName>
    </submittedName>
</protein>
<organism evidence="1 2">
    <name type="scientific">Rhabditophanes sp. KR3021</name>
    <dbReference type="NCBI Taxonomy" id="114890"/>
    <lineage>
        <taxon>Eukaryota</taxon>
        <taxon>Metazoa</taxon>
        <taxon>Ecdysozoa</taxon>
        <taxon>Nematoda</taxon>
        <taxon>Chromadorea</taxon>
        <taxon>Rhabditida</taxon>
        <taxon>Tylenchina</taxon>
        <taxon>Panagrolaimomorpha</taxon>
        <taxon>Strongyloidoidea</taxon>
        <taxon>Alloionematidae</taxon>
        <taxon>Rhabditophanes</taxon>
    </lineage>
</organism>
<name>A0AC35TR49_9BILA</name>
<dbReference type="WBParaSite" id="RSKR_0000313100.1">
    <property type="protein sequence ID" value="RSKR_0000313100.1"/>
    <property type="gene ID" value="RSKR_0000313100"/>
</dbReference>
<reference evidence="2" key="1">
    <citation type="submission" date="2016-11" db="UniProtKB">
        <authorList>
            <consortium name="WormBaseParasite"/>
        </authorList>
    </citation>
    <scope>IDENTIFICATION</scope>
    <source>
        <strain evidence="2">KR3021</strain>
    </source>
</reference>
<evidence type="ECO:0000313" key="2">
    <source>
        <dbReference type="WBParaSite" id="RSKR_0000313100.1"/>
    </source>
</evidence>